<dbReference type="Pfam" id="PF13540">
    <property type="entry name" value="RCC1_2"/>
    <property type="match status" value="1"/>
</dbReference>
<feature type="compositionally biased region" description="Low complexity" evidence="1">
    <location>
        <begin position="633"/>
        <end position="650"/>
    </location>
</feature>
<dbReference type="PANTHER" id="PTHR45982:SF3">
    <property type="entry name" value="F-BOX PROTEIN POF9"/>
    <property type="match status" value="1"/>
</dbReference>
<protein>
    <recommendedName>
        <fullName evidence="4">F-box domain-containing protein</fullName>
    </recommendedName>
</protein>
<organism evidence="2 3">
    <name type="scientific">Puccinia graminis f. sp. tritici</name>
    <dbReference type="NCBI Taxonomy" id="56615"/>
    <lineage>
        <taxon>Eukaryota</taxon>
        <taxon>Fungi</taxon>
        <taxon>Dikarya</taxon>
        <taxon>Basidiomycota</taxon>
        <taxon>Pucciniomycotina</taxon>
        <taxon>Pucciniomycetes</taxon>
        <taxon>Pucciniales</taxon>
        <taxon>Pucciniaceae</taxon>
        <taxon>Puccinia</taxon>
    </lineage>
</organism>
<dbReference type="InterPro" id="IPR009091">
    <property type="entry name" value="RCC1/BLIP-II"/>
</dbReference>
<accession>A0A5B0R9R6</accession>
<dbReference type="AlphaFoldDB" id="A0A5B0R9R6"/>
<feature type="region of interest" description="Disordered" evidence="1">
    <location>
        <begin position="632"/>
        <end position="652"/>
    </location>
</feature>
<evidence type="ECO:0008006" key="4">
    <source>
        <dbReference type="Google" id="ProtNLM"/>
    </source>
</evidence>
<evidence type="ECO:0000313" key="3">
    <source>
        <dbReference type="Proteomes" id="UP000325313"/>
    </source>
</evidence>
<proteinExistence type="predicted"/>
<reference evidence="2 3" key="1">
    <citation type="submission" date="2019-05" db="EMBL/GenBank/DDBJ databases">
        <title>Emergence of the Ug99 lineage of the wheat stem rust pathogen through somatic hybridization.</title>
        <authorList>
            <person name="Li F."/>
            <person name="Upadhyaya N.M."/>
            <person name="Sperschneider J."/>
            <person name="Matny O."/>
            <person name="Nguyen-Phuc H."/>
            <person name="Mago R."/>
            <person name="Raley C."/>
            <person name="Miller M.E."/>
            <person name="Silverstein K.A.T."/>
            <person name="Henningsen E."/>
            <person name="Hirsch C.D."/>
            <person name="Visser B."/>
            <person name="Pretorius Z.A."/>
            <person name="Steffenson B.J."/>
            <person name="Schwessinger B."/>
            <person name="Dodds P.N."/>
            <person name="Figueroa M."/>
        </authorList>
    </citation>
    <scope>NUCLEOTIDE SEQUENCE [LARGE SCALE GENOMIC DNA]</scope>
    <source>
        <strain evidence="2 3">Ug99</strain>
    </source>
</reference>
<feature type="region of interest" description="Disordered" evidence="1">
    <location>
        <begin position="556"/>
        <end position="584"/>
    </location>
</feature>
<evidence type="ECO:0000313" key="2">
    <source>
        <dbReference type="EMBL" id="KAA1122476.1"/>
    </source>
</evidence>
<dbReference type="InterPro" id="IPR051553">
    <property type="entry name" value="Ran_GTPase-activating"/>
</dbReference>
<comment type="caution">
    <text evidence="2">The sequence shown here is derived from an EMBL/GenBank/DDBJ whole genome shotgun (WGS) entry which is preliminary data.</text>
</comment>
<evidence type="ECO:0000256" key="1">
    <source>
        <dbReference type="SAM" id="MobiDB-lite"/>
    </source>
</evidence>
<dbReference type="GO" id="GO:0005737">
    <property type="term" value="C:cytoplasm"/>
    <property type="evidence" value="ECO:0007669"/>
    <property type="project" value="TreeGrafter"/>
</dbReference>
<dbReference type="Gene3D" id="2.130.10.30">
    <property type="entry name" value="Regulator of chromosome condensation 1/beta-lactamase-inhibitor protein II"/>
    <property type="match status" value="2"/>
</dbReference>
<feature type="region of interest" description="Disordered" evidence="1">
    <location>
        <begin position="682"/>
        <end position="708"/>
    </location>
</feature>
<dbReference type="GO" id="GO:0005085">
    <property type="term" value="F:guanyl-nucleotide exchange factor activity"/>
    <property type="evidence" value="ECO:0007669"/>
    <property type="project" value="TreeGrafter"/>
</dbReference>
<dbReference type="Proteomes" id="UP000325313">
    <property type="component" value="Unassembled WGS sequence"/>
</dbReference>
<dbReference type="PANTHER" id="PTHR45982">
    <property type="entry name" value="REGULATOR OF CHROMOSOME CONDENSATION"/>
    <property type="match status" value="1"/>
</dbReference>
<dbReference type="CDD" id="cd09917">
    <property type="entry name" value="F-box_SF"/>
    <property type="match status" value="1"/>
</dbReference>
<feature type="compositionally biased region" description="Basic and acidic residues" evidence="1">
    <location>
        <begin position="689"/>
        <end position="699"/>
    </location>
</feature>
<dbReference type="SUPFAM" id="SSF50985">
    <property type="entry name" value="RCC1/BLIP-II"/>
    <property type="match status" value="1"/>
</dbReference>
<feature type="compositionally biased region" description="Polar residues" evidence="1">
    <location>
        <begin position="556"/>
        <end position="568"/>
    </location>
</feature>
<dbReference type="EMBL" id="VDEP01000236">
    <property type="protein sequence ID" value="KAA1122476.1"/>
    <property type="molecule type" value="Genomic_DNA"/>
</dbReference>
<gene>
    <name evidence="2" type="ORF">PGTUg99_037671</name>
</gene>
<sequence length="708" mass="79417">MAPHGTTGLISSLPLDLLIDSILVLLPTRDLIALSCTCRLLHSTIHQTELIWKRKIAIDYRFPTGSTGRITGFKTLYRKLRKPQVWVWGQNMNDRLGLNGEDEEDLLEAVLSHNVEVPTPLRLRKAESIGIIDLQAGGWSYHGLDVNGNVWCWGTLNGSDGWNPPPHRYSPKPCVFLYSFMEIHITHRVNRSNKKKTWARSEVEPTMLEIKNLPKFKAISCGRSHACGISDEGGIYEWHSWNRVAKLTTVPWETHAGVTEEVAQICASWNFTALLSSDGVIYFWKEPTILEVAQALDSQFNGLPEHDTMETVYDLDSKDRIIRCPDLPGNDHDKDQITKIACGEDFIICLTTTGKIYKLDLSRIADTQRTAPQRVLRQLQQHDEELDYRESIAQAFRTNEREWEYLPMFCEPDKLRDGLANALTLQDSSNAAQPTITHISAQYRTFVAYSVESPSENEPIIKNNSFVFFGGKETTENSKPEILPNLQNRGVIQVTLGDYHYAALLSNGQILTWGSYSGGALGLGNSSNPHRQLCHDDSAAESPGDPVKERYELGTETPTVVQSFSGTTHHLADRIGTGDSSSSQKPRKVARRYVFSVTAAGWHTGCLAFSLDDEDDEDYGLAVLEKDVEFKQASRAAGSSSRQDQQDGGRTSWYGLPFINRTRFPSFRIGFAGRFMQGGARGGLLNHQGFRDQRERAEQDPPPTEEQD</sequence>
<dbReference type="SUPFAM" id="SSF81383">
    <property type="entry name" value="F-box domain"/>
    <property type="match status" value="1"/>
</dbReference>
<name>A0A5B0R9R6_PUCGR</name>
<dbReference type="InterPro" id="IPR036047">
    <property type="entry name" value="F-box-like_dom_sf"/>
</dbReference>